<accession>A0A8J6M6H3</accession>
<name>A0A8J6M6H3_9FIRM</name>
<dbReference type="EMBL" id="JACOPO010000004">
    <property type="protein sequence ID" value="MBC5722769.1"/>
    <property type="molecule type" value="Genomic_DNA"/>
</dbReference>
<organism evidence="1 2">
    <name type="scientific">Flintibacter hominis</name>
    <dbReference type="NCBI Taxonomy" id="2763048"/>
    <lineage>
        <taxon>Bacteria</taxon>
        <taxon>Bacillati</taxon>
        <taxon>Bacillota</taxon>
        <taxon>Clostridia</taxon>
        <taxon>Eubacteriales</taxon>
        <taxon>Flintibacter</taxon>
    </lineage>
</organism>
<evidence type="ECO:0000313" key="1">
    <source>
        <dbReference type="EMBL" id="MBC5722769.1"/>
    </source>
</evidence>
<keyword evidence="2" id="KW-1185">Reference proteome</keyword>
<comment type="caution">
    <text evidence="1">The sequence shown here is derived from an EMBL/GenBank/DDBJ whole genome shotgun (WGS) entry which is preliminary data.</text>
</comment>
<sequence>MGNLIVIAALVAVAALAVRSIWKGHKKGGHCGGDCGQCGGCHHK</sequence>
<protein>
    <submittedName>
        <fullName evidence="1">FeoB-associated Cys-rich membrane protein</fullName>
    </submittedName>
</protein>
<evidence type="ECO:0000313" key="2">
    <source>
        <dbReference type="Proteomes" id="UP000628736"/>
    </source>
</evidence>
<reference evidence="1" key="1">
    <citation type="submission" date="2020-08" db="EMBL/GenBank/DDBJ databases">
        <title>Genome public.</title>
        <authorList>
            <person name="Liu C."/>
            <person name="Sun Q."/>
        </authorList>
    </citation>
    <scope>NUCLEOTIDE SEQUENCE</scope>
    <source>
        <strain evidence="1">NSJ-23</strain>
    </source>
</reference>
<gene>
    <name evidence="1" type="ORF">H8S11_08090</name>
</gene>
<dbReference type="AlphaFoldDB" id="A0A8J6M6H3"/>
<proteinExistence type="predicted"/>
<dbReference type="Proteomes" id="UP000628736">
    <property type="component" value="Unassembled WGS sequence"/>
</dbReference>
<dbReference type="Pfam" id="PF12669">
    <property type="entry name" value="FeoB_associated"/>
    <property type="match status" value="1"/>
</dbReference>